<dbReference type="STRING" id="394221.Mmar10_2048"/>
<dbReference type="AlphaFoldDB" id="Q0AMZ7"/>
<name>Q0AMZ7_MARMM</name>
<dbReference type="KEGG" id="mmr:Mmar10_2048"/>
<evidence type="ECO:0000313" key="2">
    <source>
        <dbReference type="Proteomes" id="UP000001964"/>
    </source>
</evidence>
<protein>
    <recommendedName>
        <fullName evidence="3">GIY-YIG domain-containing protein</fullName>
    </recommendedName>
</protein>
<reference evidence="1 2" key="1">
    <citation type="submission" date="2006-08" db="EMBL/GenBank/DDBJ databases">
        <title>Complete sequence of Maricaulis maris MCS10.</title>
        <authorList>
            <consortium name="US DOE Joint Genome Institute"/>
            <person name="Copeland A."/>
            <person name="Lucas S."/>
            <person name="Lapidus A."/>
            <person name="Barry K."/>
            <person name="Detter J.C."/>
            <person name="Glavina del Rio T."/>
            <person name="Hammon N."/>
            <person name="Israni S."/>
            <person name="Dalin E."/>
            <person name="Tice H."/>
            <person name="Pitluck S."/>
            <person name="Saunders E."/>
            <person name="Brettin T."/>
            <person name="Bruce D."/>
            <person name="Han C."/>
            <person name="Tapia R."/>
            <person name="Gilna P."/>
            <person name="Schmutz J."/>
            <person name="Larimer F."/>
            <person name="Land M."/>
            <person name="Hauser L."/>
            <person name="Kyrpides N."/>
            <person name="Mikhailova N."/>
            <person name="Viollier P."/>
            <person name="Stephens C."/>
            <person name="Richardson P."/>
        </authorList>
    </citation>
    <scope>NUCLEOTIDE SEQUENCE [LARGE SCALE GENOMIC DNA]</scope>
    <source>
        <strain evidence="1 2">MCS10</strain>
    </source>
</reference>
<evidence type="ECO:0008006" key="3">
    <source>
        <dbReference type="Google" id="ProtNLM"/>
    </source>
</evidence>
<accession>Q0AMZ7</accession>
<dbReference type="Proteomes" id="UP000001964">
    <property type="component" value="Chromosome"/>
</dbReference>
<proteinExistence type="predicted"/>
<dbReference type="EMBL" id="CP000449">
    <property type="protein sequence ID" value="ABI66340.1"/>
    <property type="molecule type" value="Genomic_DNA"/>
</dbReference>
<keyword evidence="2" id="KW-1185">Reference proteome</keyword>
<organism evidence="1 2">
    <name type="scientific">Maricaulis maris (strain MCS10)</name>
    <name type="common">Caulobacter maris</name>
    <dbReference type="NCBI Taxonomy" id="394221"/>
    <lineage>
        <taxon>Bacteria</taxon>
        <taxon>Pseudomonadati</taxon>
        <taxon>Pseudomonadota</taxon>
        <taxon>Alphaproteobacteria</taxon>
        <taxon>Maricaulales</taxon>
        <taxon>Maricaulaceae</taxon>
        <taxon>Maricaulis</taxon>
    </lineage>
</organism>
<evidence type="ECO:0000313" key="1">
    <source>
        <dbReference type="EMBL" id="ABI66340.1"/>
    </source>
</evidence>
<dbReference type="HOGENOM" id="CLU_2288140_0_0_5"/>
<gene>
    <name evidence="1" type="ordered locus">Mmar10_2048</name>
</gene>
<sequence length="101" mass="11675">MLRWYKPVHLSKLRMTDVPDMPGVYVLLREPDDISSVLKIGPARSLRAMFERELAIPDKGRGLHPKAMMFAETWADAEEAQRLIVAYKRKHGRPPPMNSQY</sequence>